<comment type="subcellular location">
    <subcellularLocation>
        <location evidence="1">Membrane</location>
        <topology evidence="1">Single-pass type I membrane protein</topology>
    </subcellularLocation>
</comment>
<proteinExistence type="predicted"/>
<protein>
    <submittedName>
        <fullName evidence="3">Receptor like protein kinase S.2</fullName>
    </submittedName>
</protein>
<sequence>MNPRLGSFALAEFLTRNEHGHHIVVDKKKSVRGIFGYMSPEYVESGEATTMADVYSFGVVLLEVVTGRMAVDFRHKDVLLVKSVREFDARKRPYQELVDWRLAGRYDDGELVRLIKLGIACTRSNPELRPSMRQIVSILDGNDQWFVEARQKKEKREEWRQRNASALSLTKRIQALGIQ</sequence>
<reference evidence="3" key="2">
    <citation type="journal article" date="2024" name="Plant">
        <title>Genomic evolution and insights into agronomic trait innovations of Sesamum species.</title>
        <authorList>
            <person name="Miao H."/>
            <person name="Wang L."/>
            <person name="Qu L."/>
            <person name="Liu H."/>
            <person name="Sun Y."/>
            <person name="Le M."/>
            <person name="Wang Q."/>
            <person name="Wei S."/>
            <person name="Zheng Y."/>
            <person name="Lin W."/>
            <person name="Duan Y."/>
            <person name="Cao H."/>
            <person name="Xiong S."/>
            <person name="Wang X."/>
            <person name="Wei L."/>
            <person name="Li C."/>
            <person name="Ma Q."/>
            <person name="Ju M."/>
            <person name="Zhao R."/>
            <person name="Li G."/>
            <person name="Mu C."/>
            <person name="Tian Q."/>
            <person name="Mei H."/>
            <person name="Zhang T."/>
            <person name="Gao T."/>
            <person name="Zhang H."/>
        </authorList>
    </citation>
    <scope>NUCLEOTIDE SEQUENCE</scope>
    <source>
        <strain evidence="3">G01</strain>
    </source>
</reference>
<reference evidence="3" key="1">
    <citation type="submission" date="2020-06" db="EMBL/GenBank/DDBJ databases">
        <authorList>
            <person name="Li T."/>
            <person name="Hu X."/>
            <person name="Zhang T."/>
            <person name="Song X."/>
            <person name="Zhang H."/>
            <person name="Dai N."/>
            <person name="Sheng W."/>
            <person name="Hou X."/>
            <person name="Wei L."/>
        </authorList>
    </citation>
    <scope>NUCLEOTIDE SEQUENCE</scope>
    <source>
        <strain evidence="3">G01</strain>
        <tissue evidence="3">Leaf</tissue>
    </source>
</reference>
<dbReference type="InterPro" id="IPR011009">
    <property type="entry name" value="Kinase-like_dom_sf"/>
</dbReference>
<organism evidence="3">
    <name type="scientific">Sesamum angustifolium</name>
    <dbReference type="NCBI Taxonomy" id="2727405"/>
    <lineage>
        <taxon>Eukaryota</taxon>
        <taxon>Viridiplantae</taxon>
        <taxon>Streptophyta</taxon>
        <taxon>Embryophyta</taxon>
        <taxon>Tracheophyta</taxon>
        <taxon>Spermatophyta</taxon>
        <taxon>Magnoliopsida</taxon>
        <taxon>eudicotyledons</taxon>
        <taxon>Gunneridae</taxon>
        <taxon>Pentapetalae</taxon>
        <taxon>asterids</taxon>
        <taxon>lamiids</taxon>
        <taxon>Lamiales</taxon>
        <taxon>Pedaliaceae</taxon>
        <taxon>Sesamum</taxon>
    </lineage>
</organism>
<dbReference type="GO" id="GO:0016020">
    <property type="term" value="C:membrane"/>
    <property type="evidence" value="ECO:0007669"/>
    <property type="project" value="UniProtKB-SubCell"/>
</dbReference>
<keyword evidence="3" id="KW-0808">Transferase</keyword>
<evidence type="ECO:0000313" key="3">
    <source>
        <dbReference type="EMBL" id="KAL0349172.1"/>
    </source>
</evidence>
<dbReference type="EMBL" id="JACGWK010000006">
    <property type="protein sequence ID" value="KAL0349172.1"/>
    <property type="molecule type" value="Genomic_DNA"/>
</dbReference>
<dbReference type="Pfam" id="PF00069">
    <property type="entry name" value="Pkinase"/>
    <property type="match status" value="1"/>
</dbReference>
<name>A0AAW2NZ73_9LAMI</name>
<dbReference type="AlphaFoldDB" id="A0AAW2NZ73"/>
<keyword evidence="3" id="KW-0675">Receptor</keyword>
<dbReference type="PROSITE" id="PS50011">
    <property type="entry name" value="PROTEIN_KINASE_DOM"/>
    <property type="match status" value="1"/>
</dbReference>
<feature type="domain" description="Protein kinase" evidence="2">
    <location>
        <begin position="1"/>
        <end position="146"/>
    </location>
</feature>
<dbReference type="GO" id="GO:0004674">
    <property type="term" value="F:protein serine/threonine kinase activity"/>
    <property type="evidence" value="ECO:0007669"/>
    <property type="project" value="TreeGrafter"/>
</dbReference>
<dbReference type="PANTHER" id="PTHR48006:SF72">
    <property type="entry name" value="LRR RECEPTOR-LIKE SERINE_THREONINE-PROTEIN KINASE RFK1-RELATED"/>
    <property type="match status" value="1"/>
</dbReference>
<dbReference type="Gene3D" id="1.10.510.10">
    <property type="entry name" value="Transferase(Phosphotransferase) domain 1"/>
    <property type="match status" value="1"/>
</dbReference>
<dbReference type="PANTHER" id="PTHR48006">
    <property type="entry name" value="LEUCINE-RICH REPEAT-CONTAINING PROTEIN DDB_G0281931-RELATED"/>
    <property type="match status" value="1"/>
</dbReference>
<dbReference type="InterPro" id="IPR051824">
    <property type="entry name" value="LRR_Rcpt-Like_S/T_Kinase"/>
</dbReference>
<accession>A0AAW2NZ73</accession>
<keyword evidence="3" id="KW-0418">Kinase</keyword>
<comment type="caution">
    <text evidence="3">The sequence shown here is derived from an EMBL/GenBank/DDBJ whole genome shotgun (WGS) entry which is preliminary data.</text>
</comment>
<dbReference type="GO" id="GO:0005524">
    <property type="term" value="F:ATP binding"/>
    <property type="evidence" value="ECO:0007669"/>
    <property type="project" value="InterPro"/>
</dbReference>
<evidence type="ECO:0000256" key="1">
    <source>
        <dbReference type="ARBA" id="ARBA00004479"/>
    </source>
</evidence>
<evidence type="ECO:0000259" key="2">
    <source>
        <dbReference type="PROSITE" id="PS50011"/>
    </source>
</evidence>
<dbReference type="InterPro" id="IPR000719">
    <property type="entry name" value="Prot_kinase_dom"/>
</dbReference>
<gene>
    <name evidence="3" type="ORF">Sangu_1145000</name>
</gene>
<dbReference type="SUPFAM" id="SSF56112">
    <property type="entry name" value="Protein kinase-like (PK-like)"/>
    <property type="match status" value="1"/>
</dbReference>